<organism evidence="2 3">
    <name type="scientific">Frigoriflavimonas asaccharolytica</name>
    <dbReference type="NCBI Taxonomy" id="2735899"/>
    <lineage>
        <taxon>Bacteria</taxon>
        <taxon>Pseudomonadati</taxon>
        <taxon>Bacteroidota</taxon>
        <taxon>Flavobacteriia</taxon>
        <taxon>Flavobacteriales</taxon>
        <taxon>Weeksellaceae</taxon>
        <taxon>Frigoriflavimonas</taxon>
    </lineage>
</organism>
<proteinExistence type="predicted"/>
<evidence type="ECO:0000313" key="3">
    <source>
        <dbReference type="Proteomes" id="UP000610746"/>
    </source>
</evidence>
<gene>
    <name evidence="2" type="ORF">HNQ03_002404</name>
</gene>
<keyword evidence="1" id="KW-0472">Membrane</keyword>
<reference evidence="2" key="1">
    <citation type="submission" date="2020-05" db="EMBL/GenBank/DDBJ databases">
        <title>Genomic Encyclopedia of Type Strains, Phase IV (KMG-V): Genome sequencing to study the core and pangenomes of soil and plant-associated prokaryotes.</title>
        <authorList>
            <person name="Whitman W."/>
        </authorList>
    </citation>
    <scope>NUCLEOTIDE SEQUENCE</scope>
    <source>
        <strain evidence="2">16F</strain>
    </source>
</reference>
<evidence type="ECO:0000313" key="2">
    <source>
        <dbReference type="EMBL" id="NRS93317.1"/>
    </source>
</evidence>
<dbReference type="Proteomes" id="UP000610746">
    <property type="component" value="Unassembled WGS sequence"/>
</dbReference>
<dbReference type="EMBL" id="JABSNO010000019">
    <property type="protein sequence ID" value="NRS93317.1"/>
    <property type="molecule type" value="Genomic_DNA"/>
</dbReference>
<keyword evidence="3" id="KW-1185">Reference proteome</keyword>
<accession>A0A8J8K9Q5</accession>
<feature type="transmembrane region" description="Helical" evidence="1">
    <location>
        <begin position="21"/>
        <end position="40"/>
    </location>
</feature>
<keyword evidence="1" id="KW-0812">Transmembrane</keyword>
<dbReference type="AlphaFoldDB" id="A0A8J8K9Q5"/>
<name>A0A8J8K9Q5_9FLAO</name>
<sequence length="41" mass="4907">MRILAFFNVKKIFPNAQQVDSYILFLVYIAIYAIILSHYIR</sequence>
<keyword evidence="1" id="KW-1133">Transmembrane helix</keyword>
<evidence type="ECO:0000256" key="1">
    <source>
        <dbReference type="SAM" id="Phobius"/>
    </source>
</evidence>
<comment type="caution">
    <text evidence="2">The sequence shown here is derived from an EMBL/GenBank/DDBJ whole genome shotgun (WGS) entry which is preliminary data.</text>
</comment>
<protein>
    <submittedName>
        <fullName evidence="2">Uncharacterized protein</fullName>
    </submittedName>
</protein>